<comment type="caution">
    <text evidence="1">The sequence shown here is derived from an EMBL/GenBank/DDBJ whole genome shotgun (WGS) entry which is preliminary data.</text>
</comment>
<evidence type="ECO:0000313" key="1">
    <source>
        <dbReference type="EMBL" id="HIU64130.1"/>
    </source>
</evidence>
<protein>
    <submittedName>
        <fullName evidence="1">YbjN domain-containing protein</fullName>
    </submittedName>
</protein>
<dbReference type="EMBL" id="DVNI01000055">
    <property type="protein sequence ID" value="HIU64130.1"/>
    <property type="molecule type" value="Genomic_DNA"/>
</dbReference>
<sequence>MSTNQLNEKAVKFQSFLAENKLNYFGSEIRNDELKSVLFRTELPVNGNNLPLLLLTDDSIYTMIKILVVPKGVTAENREALATKINAYNVQYKIFKYTLTEDNDIVLDISVPALAEHFDEKLIMSLIDIALKHLTEEYADLMRIVWSKSETVKN</sequence>
<evidence type="ECO:0000313" key="2">
    <source>
        <dbReference type="Proteomes" id="UP000824099"/>
    </source>
</evidence>
<gene>
    <name evidence="1" type="ORF">IAB06_03690</name>
</gene>
<reference evidence="1" key="2">
    <citation type="journal article" date="2021" name="PeerJ">
        <title>Extensive microbial diversity within the chicken gut microbiome revealed by metagenomics and culture.</title>
        <authorList>
            <person name="Gilroy R."/>
            <person name="Ravi A."/>
            <person name="Getino M."/>
            <person name="Pursley I."/>
            <person name="Horton D.L."/>
            <person name="Alikhan N.F."/>
            <person name="Baker D."/>
            <person name="Gharbi K."/>
            <person name="Hall N."/>
            <person name="Watson M."/>
            <person name="Adriaenssens E.M."/>
            <person name="Foster-Nyarko E."/>
            <person name="Jarju S."/>
            <person name="Secka A."/>
            <person name="Antonio M."/>
            <person name="Oren A."/>
            <person name="Chaudhuri R.R."/>
            <person name="La Ragione R."/>
            <person name="Hildebrand F."/>
            <person name="Pallen M.J."/>
        </authorList>
    </citation>
    <scope>NUCLEOTIDE SEQUENCE</scope>
    <source>
        <strain evidence="1">CHK160-1198</strain>
    </source>
</reference>
<dbReference type="Proteomes" id="UP000824099">
    <property type="component" value="Unassembled WGS sequence"/>
</dbReference>
<reference evidence="1" key="1">
    <citation type="submission" date="2020-10" db="EMBL/GenBank/DDBJ databases">
        <authorList>
            <person name="Gilroy R."/>
        </authorList>
    </citation>
    <scope>NUCLEOTIDE SEQUENCE</scope>
    <source>
        <strain evidence="1">CHK160-1198</strain>
    </source>
</reference>
<name>A0A9D1SLB3_9FIRM</name>
<proteinExistence type="predicted"/>
<accession>A0A9D1SLB3</accession>
<organism evidence="1 2">
    <name type="scientific">Candidatus Avacidaminococcus intestinavium</name>
    <dbReference type="NCBI Taxonomy" id="2840684"/>
    <lineage>
        <taxon>Bacteria</taxon>
        <taxon>Bacillati</taxon>
        <taxon>Bacillota</taxon>
        <taxon>Negativicutes</taxon>
        <taxon>Acidaminococcales</taxon>
        <taxon>Acidaminococcaceae</taxon>
        <taxon>Acidaminococcaceae incertae sedis</taxon>
        <taxon>Candidatus Avacidaminococcus</taxon>
    </lineage>
</organism>
<dbReference type="AlphaFoldDB" id="A0A9D1SLB3"/>